<dbReference type="FunFam" id="2.60.260.20:FF:000003">
    <property type="entry name" value="DnaJ subfamily A member 2"/>
    <property type="match status" value="1"/>
</dbReference>
<dbReference type="InterPro" id="IPR018253">
    <property type="entry name" value="DnaJ_domain_CS"/>
</dbReference>
<dbReference type="EMBL" id="HBIO01031061">
    <property type="protein sequence ID" value="CAE0478947.1"/>
    <property type="molecule type" value="Transcribed_RNA"/>
</dbReference>
<evidence type="ECO:0000256" key="5">
    <source>
        <dbReference type="SAM" id="MobiDB-lite"/>
    </source>
</evidence>
<organism evidence="7">
    <name type="scientific">Chaetoceros debilis</name>
    <dbReference type="NCBI Taxonomy" id="122233"/>
    <lineage>
        <taxon>Eukaryota</taxon>
        <taxon>Sar</taxon>
        <taxon>Stramenopiles</taxon>
        <taxon>Ochrophyta</taxon>
        <taxon>Bacillariophyta</taxon>
        <taxon>Coscinodiscophyceae</taxon>
        <taxon>Chaetocerotophycidae</taxon>
        <taxon>Chaetocerotales</taxon>
        <taxon>Chaetocerotaceae</taxon>
        <taxon>Chaetoceros</taxon>
    </lineage>
</organism>
<feature type="compositionally biased region" description="Basic residues" evidence="5">
    <location>
        <begin position="126"/>
        <end position="138"/>
    </location>
</feature>
<dbReference type="InterPro" id="IPR001305">
    <property type="entry name" value="HSP_DnaJ_Cys-rich_dom"/>
</dbReference>
<dbReference type="SUPFAM" id="SSF46565">
    <property type="entry name" value="Chaperone J-domain"/>
    <property type="match status" value="1"/>
</dbReference>
<keyword evidence="1" id="KW-0479">Metal-binding</keyword>
<dbReference type="CDD" id="cd10747">
    <property type="entry name" value="DnaJ_C"/>
    <property type="match status" value="1"/>
</dbReference>
<dbReference type="Pfam" id="PF01556">
    <property type="entry name" value="DnaJ_C"/>
    <property type="match status" value="1"/>
</dbReference>
<dbReference type="InterPro" id="IPR002939">
    <property type="entry name" value="DnaJ_C"/>
</dbReference>
<dbReference type="Gene3D" id="1.10.287.110">
    <property type="entry name" value="DnaJ domain"/>
    <property type="match status" value="1"/>
</dbReference>
<dbReference type="PRINTS" id="PR00625">
    <property type="entry name" value="JDOMAIN"/>
</dbReference>
<dbReference type="CDD" id="cd10719">
    <property type="entry name" value="DnaJ_zf"/>
    <property type="match status" value="1"/>
</dbReference>
<name>A0A7S3QIY6_9STRA</name>
<reference evidence="7" key="1">
    <citation type="submission" date="2021-01" db="EMBL/GenBank/DDBJ databases">
        <authorList>
            <person name="Corre E."/>
            <person name="Pelletier E."/>
            <person name="Niang G."/>
            <person name="Scheremetjew M."/>
            <person name="Finn R."/>
            <person name="Kale V."/>
            <person name="Holt S."/>
            <person name="Cochrane G."/>
            <person name="Meng A."/>
            <person name="Brown T."/>
            <person name="Cohen L."/>
        </authorList>
    </citation>
    <scope>NUCLEOTIDE SEQUENCE</scope>
    <source>
        <strain evidence="7">MM31A-1</strain>
    </source>
</reference>
<keyword evidence="3" id="KW-0863">Zinc-finger</keyword>
<dbReference type="InterPro" id="IPR036869">
    <property type="entry name" value="J_dom_sf"/>
</dbReference>
<proteinExistence type="predicted"/>
<dbReference type="GO" id="GO:0006457">
    <property type="term" value="P:protein folding"/>
    <property type="evidence" value="ECO:0007669"/>
    <property type="project" value="InterPro"/>
</dbReference>
<dbReference type="Pfam" id="PF00226">
    <property type="entry name" value="DnaJ"/>
    <property type="match status" value="1"/>
</dbReference>
<protein>
    <recommendedName>
        <fullName evidence="6">J domain-containing protein</fullName>
    </recommendedName>
</protein>
<evidence type="ECO:0000313" key="7">
    <source>
        <dbReference type="EMBL" id="CAE0478947.1"/>
    </source>
</evidence>
<dbReference type="PANTHER" id="PTHR43888">
    <property type="entry name" value="DNAJ-LIKE-2, ISOFORM A-RELATED"/>
    <property type="match status" value="1"/>
</dbReference>
<evidence type="ECO:0000256" key="4">
    <source>
        <dbReference type="ARBA" id="ARBA00022833"/>
    </source>
</evidence>
<dbReference type="SMART" id="SM00271">
    <property type="entry name" value="DnaJ"/>
    <property type="match status" value="1"/>
</dbReference>
<feature type="region of interest" description="Disordered" evidence="5">
    <location>
        <begin position="10"/>
        <end position="29"/>
    </location>
</feature>
<dbReference type="CDD" id="cd06257">
    <property type="entry name" value="DnaJ"/>
    <property type="match status" value="1"/>
</dbReference>
<dbReference type="InterPro" id="IPR001623">
    <property type="entry name" value="DnaJ_domain"/>
</dbReference>
<dbReference type="InterPro" id="IPR008971">
    <property type="entry name" value="HSP40/DnaJ_pept-bd"/>
</dbReference>
<dbReference type="SUPFAM" id="SSF57938">
    <property type="entry name" value="DnaJ/Hsp40 cysteine-rich domain"/>
    <property type="match status" value="1"/>
</dbReference>
<feature type="domain" description="J" evidence="6">
    <location>
        <begin position="32"/>
        <end position="93"/>
    </location>
</feature>
<gene>
    <name evidence="7" type="ORF">CDEB00056_LOCUS23800</name>
</gene>
<dbReference type="GO" id="GO:0008270">
    <property type="term" value="F:zinc ion binding"/>
    <property type="evidence" value="ECO:0007669"/>
    <property type="project" value="UniProtKB-KW"/>
</dbReference>
<keyword evidence="4" id="KW-0862">Zinc</keyword>
<feature type="region of interest" description="Disordered" evidence="5">
    <location>
        <begin position="390"/>
        <end position="421"/>
    </location>
</feature>
<dbReference type="InterPro" id="IPR044713">
    <property type="entry name" value="DNJA1/2-like"/>
</dbReference>
<dbReference type="FunFam" id="2.10.230.10:FF:000001">
    <property type="entry name" value="DnaJ subfamily A member 2"/>
    <property type="match status" value="1"/>
</dbReference>
<evidence type="ECO:0000256" key="3">
    <source>
        <dbReference type="ARBA" id="ARBA00022771"/>
    </source>
</evidence>
<dbReference type="Pfam" id="PF00684">
    <property type="entry name" value="DnaJ_CXXCXGXG"/>
    <property type="match status" value="1"/>
</dbReference>
<dbReference type="SUPFAM" id="SSF49493">
    <property type="entry name" value="HSP40/DnaJ peptide-binding domain"/>
    <property type="match status" value="2"/>
</dbReference>
<feature type="region of interest" description="Disordered" evidence="5">
    <location>
        <begin position="119"/>
        <end position="139"/>
    </location>
</feature>
<dbReference type="InterPro" id="IPR036410">
    <property type="entry name" value="HSP_DnaJ_Cys-rich_dom_sf"/>
</dbReference>
<accession>A0A7S3QIY6</accession>
<sequence>MFGGIPFEHFGHGGMPGAGGPSRKRKDVDTNKLYETLEVSKDATEKEIKKAYRRLSRIHHPDRGGDEHQFKELAAAYEILSDADKRKLYDQYGLEGLDEGGMGGAGGPGGEDLFSMFFGGGGGGRRGGRPSGPRKGKALNHPLQVSLDDVYNGKTVKLAVKRKVIIGEVKTCPSCQGQGMKMEIRQIGPGMIQQMQTTCPECSGQGNTAETKSERKVLEVHIAKGAMDQSKIPFRGMGDEVPGMEPGDINFIIQVKDHDVFKRQKADLLVHKEVSLNQALCGFAFKITHLDGREIVIRSKPGEIIQSVTTIDSGKILPFCKIIPSEGMPSIGNPFVKGNLYIIFRVVFPTDNSLSPEQVAALKTILPDPDMDVEYDSEIVEEVHMSEADLRNFGRGGASSSNDSTYDSDDDEAQPVQCQQS</sequence>
<dbReference type="Gene3D" id="2.60.260.20">
    <property type="entry name" value="Urease metallochaperone UreE, N-terminal domain"/>
    <property type="match status" value="2"/>
</dbReference>
<dbReference type="FunFam" id="1.10.287.110:FF:000041">
    <property type="entry name" value="Chaperone protein DNAj, putative"/>
    <property type="match status" value="1"/>
</dbReference>
<evidence type="ECO:0000259" key="6">
    <source>
        <dbReference type="PROSITE" id="PS50076"/>
    </source>
</evidence>
<dbReference type="GO" id="GO:0030544">
    <property type="term" value="F:Hsp70 protein binding"/>
    <property type="evidence" value="ECO:0007669"/>
    <property type="project" value="InterPro"/>
</dbReference>
<dbReference type="PROSITE" id="PS00636">
    <property type="entry name" value="DNAJ_1"/>
    <property type="match status" value="1"/>
</dbReference>
<dbReference type="AlphaFoldDB" id="A0A7S3QIY6"/>
<keyword evidence="2" id="KW-0677">Repeat</keyword>
<evidence type="ECO:0000256" key="1">
    <source>
        <dbReference type="ARBA" id="ARBA00022723"/>
    </source>
</evidence>
<evidence type="ECO:0000256" key="2">
    <source>
        <dbReference type="ARBA" id="ARBA00022737"/>
    </source>
</evidence>
<dbReference type="PROSITE" id="PS50076">
    <property type="entry name" value="DNAJ_2"/>
    <property type="match status" value="1"/>
</dbReference>
<dbReference type="Gene3D" id="2.10.230.10">
    <property type="entry name" value="Heat shock protein DnaJ, cysteine-rich domain"/>
    <property type="match status" value="1"/>
</dbReference>
<dbReference type="GO" id="GO:0051082">
    <property type="term" value="F:unfolded protein binding"/>
    <property type="evidence" value="ECO:0007669"/>
    <property type="project" value="InterPro"/>
</dbReference>